<feature type="domain" description="Orc1-like AAA ATPase" evidence="1">
    <location>
        <begin position="16"/>
        <end position="169"/>
    </location>
</feature>
<reference evidence="2 3" key="1">
    <citation type="submission" date="2017-04" db="EMBL/GenBank/DDBJ databases">
        <title>Comparative genome analysis of Subtercola boreus.</title>
        <authorList>
            <person name="Cho Y.-J."/>
            <person name="Cho A."/>
            <person name="Kim O.-S."/>
            <person name="Lee J.-I."/>
        </authorList>
    </citation>
    <scope>NUCLEOTIDE SEQUENCE [LARGE SCALE GENOMIC DNA]</scope>
    <source>
        <strain evidence="2 3">P28004</strain>
    </source>
</reference>
<comment type="caution">
    <text evidence="2">The sequence shown here is derived from an EMBL/GenBank/DDBJ whole genome shotgun (WGS) entry which is preliminary data.</text>
</comment>
<dbReference type="GO" id="GO:0005524">
    <property type="term" value="F:ATP binding"/>
    <property type="evidence" value="ECO:0007669"/>
    <property type="project" value="UniProtKB-KW"/>
</dbReference>
<dbReference type="PANTHER" id="PTHR34301:SF8">
    <property type="entry name" value="ATPASE DOMAIN-CONTAINING PROTEIN"/>
    <property type="match status" value="1"/>
</dbReference>
<sequence length="370" mass="39668">MRNPFKPTAGARPPLLVGREDALDGFKEAINDGSGSPGLLTIFTGPRGVGKTVLLTAAEEFAQAQGWVVISETATTGLIPRLTSSMILRLEELGNGPPGRRLTAVTAGGFGVTTQLAPARQRPWRDIATQLVTVLDGHGTGLLITIDEIHAVNREELTELAAVIQHLIREDLPIGLLVAGIPKAVSDLLNEDVSTFLRRADRVDLKDVAIRDVEVALAATFADTDVTITPSQLRYAAEATGGYPFLIQLVGYHVWRRAVTGSVTDESLAEGIDAARRRLGSTVLQASLADLSQVDRTFLLKMADDDGPSKVADIASRLGENTKYAGVYRRRLIDAGVIVNAGRGLLDFSVPHLRQYLREHAASGIDSNTL</sequence>
<dbReference type="InterPro" id="IPR041664">
    <property type="entry name" value="AAA_16"/>
</dbReference>
<dbReference type="EMBL" id="NBXE01000067">
    <property type="protein sequence ID" value="RFA24307.1"/>
    <property type="molecule type" value="Genomic_DNA"/>
</dbReference>
<dbReference type="PANTHER" id="PTHR34301">
    <property type="entry name" value="DNA-BINDING PROTEIN-RELATED"/>
    <property type="match status" value="1"/>
</dbReference>
<dbReference type="OrthoDB" id="2020141at2"/>
<evidence type="ECO:0000259" key="1">
    <source>
        <dbReference type="Pfam" id="PF13191"/>
    </source>
</evidence>
<keyword evidence="2" id="KW-0547">Nucleotide-binding</keyword>
<name>A0A3E0W5G8_9MICO</name>
<keyword evidence="2" id="KW-0067">ATP-binding</keyword>
<dbReference type="RefSeq" id="WP_116420196.1">
    <property type="nucleotide sequence ID" value="NZ_NBXC01000073.1"/>
</dbReference>
<proteinExistence type="predicted"/>
<dbReference type="Pfam" id="PF13191">
    <property type="entry name" value="AAA_16"/>
    <property type="match status" value="1"/>
</dbReference>
<accession>A0A3E0W5G8</accession>
<dbReference type="AlphaFoldDB" id="A0A3E0W5G8"/>
<dbReference type="InterPro" id="IPR027417">
    <property type="entry name" value="P-loop_NTPase"/>
</dbReference>
<evidence type="ECO:0000313" key="3">
    <source>
        <dbReference type="Proteomes" id="UP000257080"/>
    </source>
</evidence>
<protein>
    <submittedName>
        <fullName evidence="2">ATP-binding protein</fullName>
    </submittedName>
</protein>
<dbReference type="Proteomes" id="UP000257080">
    <property type="component" value="Unassembled WGS sequence"/>
</dbReference>
<dbReference type="SUPFAM" id="SSF52540">
    <property type="entry name" value="P-loop containing nucleoside triphosphate hydrolases"/>
    <property type="match status" value="1"/>
</dbReference>
<dbReference type="Gene3D" id="3.40.50.300">
    <property type="entry name" value="P-loop containing nucleotide triphosphate hydrolases"/>
    <property type="match status" value="1"/>
</dbReference>
<organism evidence="2 3">
    <name type="scientific">Subtercola boreus</name>
    <dbReference type="NCBI Taxonomy" id="120213"/>
    <lineage>
        <taxon>Bacteria</taxon>
        <taxon>Bacillati</taxon>
        <taxon>Actinomycetota</taxon>
        <taxon>Actinomycetes</taxon>
        <taxon>Micrococcales</taxon>
        <taxon>Microbacteriaceae</taxon>
        <taxon>Subtercola</taxon>
    </lineage>
</organism>
<evidence type="ECO:0000313" key="2">
    <source>
        <dbReference type="EMBL" id="RFA24307.1"/>
    </source>
</evidence>
<gene>
    <name evidence="2" type="ORF">B7R25_17000</name>
</gene>